<dbReference type="InterPro" id="IPR004192">
    <property type="entry name" value="Rieske_TM"/>
</dbReference>
<name>A0A922SGY3_SPOEX</name>
<keyword evidence="8" id="KW-0411">Iron-sulfur</keyword>
<dbReference type="EMBL" id="JACEFF010000448">
    <property type="protein sequence ID" value="KAH9637280.1"/>
    <property type="molecule type" value="Genomic_DNA"/>
</dbReference>
<feature type="transmembrane region" description="Helical" evidence="12">
    <location>
        <begin position="24"/>
        <end position="47"/>
    </location>
</feature>
<dbReference type="InterPro" id="IPR017941">
    <property type="entry name" value="Rieske_2Fe-2S"/>
</dbReference>
<keyword evidence="4" id="KW-0001">2Fe-2S</keyword>
<evidence type="ECO:0000313" key="14">
    <source>
        <dbReference type="EMBL" id="KAH9637280.1"/>
    </source>
</evidence>
<reference evidence="14" key="1">
    <citation type="journal article" date="2021" name="G3 (Bethesda)">
        <title>Genome and transcriptome analysis of the beet armyworm Spodoptera exigua reveals targets for pest control. .</title>
        <authorList>
            <person name="Simon S."/>
            <person name="Breeschoten T."/>
            <person name="Jansen H.J."/>
            <person name="Dirks R.P."/>
            <person name="Schranz M.E."/>
            <person name="Ros V.I.D."/>
        </authorList>
    </citation>
    <scope>NUCLEOTIDE SEQUENCE</scope>
    <source>
        <strain evidence="14">TB_SE_WUR_2020</strain>
    </source>
</reference>
<gene>
    <name evidence="14" type="ORF">HF086_006924</name>
</gene>
<keyword evidence="5" id="KW-0479">Metal-binding</keyword>
<dbReference type="FunFam" id="2.102.10.10:FF:000001">
    <property type="entry name" value="Cytochrome b-c1 complex subunit Rieske, mitochondrial"/>
    <property type="match status" value="1"/>
</dbReference>
<dbReference type="InterPro" id="IPR014349">
    <property type="entry name" value="Rieske_Fe-S_prot"/>
</dbReference>
<dbReference type="GO" id="GO:0046872">
    <property type="term" value="F:metal ion binding"/>
    <property type="evidence" value="ECO:0007669"/>
    <property type="project" value="UniProtKB-KW"/>
</dbReference>
<proteinExistence type="inferred from homology"/>
<dbReference type="Gene3D" id="1.20.5.270">
    <property type="entry name" value="Ubiquinol cytochrome reductase, transmembrane domain"/>
    <property type="match status" value="1"/>
</dbReference>
<dbReference type="PROSITE" id="PS51296">
    <property type="entry name" value="RIESKE"/>
    <property type="match status" value="1"/>
</dbReference>
<dbReference type="Gene3D" id="2.102.10.10">
    <property type="entry name" value="Rieske [2Fe-2S] iron-sulphur domain"/>
    <property type="match status" value="1"/>
</dbReference>
<evidence type="ECO:0000256" key="3">
    <source>
        <dbReference type="ARBA" id="ARBA00022692"/>
    </source>
</evidence>
<comment type="caution">
    <text evidence="14">The sequence shown here is derived from an EMBL/GenBank/DDBJ whole genome shotgun (WGS) entry which is preliminary data.</text>
</comment>
<evidence type="ECO:0000256" key="7">
    <source>
        <dbReference type="ARBA" id="ARBA00023004"/>
    </source>
</evidence>
<accession>A0A922SGY3</accession>
<keyword evidence="9 12" id="KW-0472">Membrane</keyword>
<evidence type="ECO:0000256" key="12">
    <source>
        <dbReference type="SAM" id="Phobius"/>
    </source>
</evidence>
<dbReference type="PRINTS" id="PR00162">
    <property type="entry name" value="RIESKE"/>
</dbReference>
<dbReference type="GO" id="GO:0016020">
    <property type="term" value="C:membrane"/>
    <property type="evidence" value="ECO:0007669"/>
    <property type="project" value="UniProtKB-SubCell"/>
</dbReference>
<evidence type="ECO:0000256" key="6">
    <source>
        <dbReference type="ARBA" id="ARBA00022989"/>
    </source>
</evidence>
<dbReference type="InterPro" id="IPR037008">
    <property type="entry name" value="bc1_Rieske_TM_sf"/>
</dbReference>
<keyword evidence="6 12" id="KW-1133">Transmembrane helix</keyword>
<dbReference type="PANTHER" id="PTHR10134">
    <property type="entry name" value="CYTOCHROME B-C1 COMPLEX SUBUNIT RIESKE, MITOCHONDRIAL"/>
    <property type="match status" value="1"/>
</dbReference>
<feature type="transmembrane region" description="Helical" evidence="12">
    <location>
        <begin position="68"/>
        <end position="90"/>
    </location>
</feature>
<evidence type="ECO:0000313" key="15">
    <source>
        <dbReference type="Proteomes" id="UP000814243"/>
    </source>
</evidence>
<keyword evidence="3 12" id="KW-0812">Transmembrane</keyword>
<dbReference type="InterPro" id="IPR036922">
    <property type="entry name" value="Rieske_2Fe-2S_sf"/>
</dbReference>
<evidence type="ECO:0000256" key="4">
    <source>
        <dbReference type="ARBA" id="ARBA00022714"/>
    </source>
</evidence>
<dbReference type="AlphaFoldDB" id="A0A922SGY3"/>
<dbReference type="SUPFAM" id="SSF81502">
    <property type="entry name" value="ISP transmembrane anchor"/>
    <property type="match status" value="1"/>
</dbReference>
<organism evidence="14 15">
    <name type="scientific">Spodoptera exigua</name>
    <name type="common">Beet armyworm</name>
    <name type="synonym">Noctua fulgens</name>
    <dbReference type="NCBI Taxonomy" id="7107"/>
    <lineage>
        <taxon>Eukaryota</taxon>
        <taxon>Metazoa</taxon>
        <taxon>Ecdysozoa</taxon>
        <taxon>Arthropoda</taxon>
        <taxon>Hexapoda</taxon>
        <taxon>Insecta</taxon>
        <taxon>Pterygota</taxon>
        <taxon>Neoptera</taxon>
        <taxon>Endopterygota</taxon>
        <taxon>Lepidoptera</taxon>
        <taxon>Glossata</taxon>
        <taxon>Ditrysia</taxon>
        <taxon>Noctuoidea</taxon>
        <taxon>Noctuidae</taxon>
        <taxon>Amphipyrinae</taxon>
        <taxon>Spodoptera</taxon>
    </lineage>
</organism>
<evidence type="ECO:0000256" key="8">
    <source>
        <dbReference type="ARBA" id="ARBA00023014"/>
    </source>
</evidence>
<keyword evidence="7" id="KW-0408">Iron</keyword>
<protein>
    <recommendedName>
        <fullName evidence="13">Rieske domain-containing protein</fullName>
    </recommendedName>
</protein>
<dbReference type="GO" id="GO:0051537">
    <property type="term" value="F:2 iron, 2 sulfur cluster binding"/>
    <property type="evidence" value="ECO:0007669"/>
    <property type="project" value="UniProtKB-KW"/>
</dbReference>
<dbReference type="CDD" id="cd03470">
    <property type="entry name" value="Rieske_cytochrome_bc1"/>
    <property type="match status" value="1"/>
</dbReference>
<evidence type="ECO:0000256" key="11">
    <source>
        <dbReference type="ARBA" id="ARBA00034078"/>
    </source>
</evidence>
<dbReference type="SUPFAM" id="SSF50022">
    <property type="entry name" value="ISP domain"/>
    <property type="match status" value="1"/>
</dbReference>
<sequence>MESIETVPEVDKFLGTIDKKMGTFLISIIGVVSGAFGLMMITLYGLVEDSAVALFLARTGADDSVKKAVLMILGMTSLFLFCGNFIMFLGSSCARYGGVTFWASPCCRDVIKSAQLLSANKILVKSNEAKEINVEKLPLKPCSSNLRVSFGPTIWTQVRFCKDYPRLHRDIEFPNFDKYRKNAYKDVRKTSWGVGDDKPGYIYVIGLFGLLAGAYGTKAHLIHYVAFMDAPADVIALASIEVDISKVEPGTCLTIKWRGKPLFIKNRTSADIATEKATALSSLRDPETEEQRTQKNEWLVVVGICTHLGCVPIPNSGDWPGGFYCPCHGSHFDNLGRARKGPAPKNLEIPPYKFITDTLINVG</sequence>
<evidence type="ECO:0000256" key="9">
    <source>
        <dbReference type="ARBA" id="ARBA00023136"/>
    </source>
</evidence>
<dbReference type="Proteomes" id="UP000814243">
    <property type="component" value="Unassembled WGS sequence"/>
</dbReference>
<dbReference type="Pfam" id="PF02921">
    <property type="entry name" value="UCR_TM"/>
    <property type="match status" value="1"/>
</dbReference>
<comment type="cofactor">
    <cofactor evidence="11">
        <name>[2Fe-2S] cluster</name>
        <dbReference type="ChEBI" id="CHEBI:190135"/>
    </cofactor>
</comment>
<feature type="domain" description="Rieske" evidence="13">
    <location>
        <begin position="275"/>
        <end position="361"/>
    </location>
</feature>
<dbReference type="InterPro" id="IPR005805">
    <property type="entry name" value="Rieske_Fe-S_prot_C"/>
</dbReference>
<evidence type="ECO:0000259" key="13">
    <source>
        <dbReference type="PROSITE" id="PS51296"/>
    </source>
</evidence>
<evidence type="ECO:0000256" key="2">
    <source>
        <dbReference type="ARBA" id="ARBA00010651"/>
    </source>
</evidence>
<keyword evidence="10" id="KW-1015">Disulfide bond</keyword>
<evidence type="ECO:0000256" key="1">
    <source>
        <dbReference type="ARBA" id="ARBA00004167"/>
    </source>
</evidence>
<dbReference type="GO" id="GO:0008121">
    <property type="term" value="F:quinol-cytochrome-c reductase activity"/>
    <property type="evidence" value="ECO:0007669"/>
    <property type="project" value="InterPro"/>
</dbReference>
<evidence type="ECO:0000256" key="5">
    <source>
        <dbReference type="ARBA" id="ARBA00022723"/>
    </source>
</evidence>
<comment type="subcellular location">
    <subcellularLocation>
        <location evidence="1">Membrane</location>
        <topology evidence="1">Single-pass membrane protein</topology>
    </subcellularLocation>
</comment>
<dbReference type="InterPro" id="IPR006317">
    <property type="entry name" value="Ubiquinol_cyt_c_Rdtase_Fe-S-su"/>
</dbReference>
<comment type="similarity">
    <text evidence="2">Belongs to the Rieske iron-sulfur protein family.</text>
</comment>
<dbReference type="Pfam" id="PF00355">
    <property type="entry name" value="Rieske"/>
    <property type="match status" value="1"/>
</dbReference>
<evidence type="ECO:0000256" key="10">
    <source>
        <dbReference type="ARBA" id="ARBA00023157"/>
    </source>
</evidence>
<dbReference type="NCBIfam" id="TIGR01416">
    <property type="entry name" value="Rieske_proteo"/>
    <property type="match status" value="1"/>
</dbReference>